<dbReference type="GO" id="GO:0005509">
    <property type="term" value="F:calcium ion binding"/>
    <property type="evidence" value="ECO:0007669"/>
    <property type="project" value="InterPro"/>
</dbReference>
<reference evidence="1" key="1">
    <citation type="submission" date="2021-02" db="EMBL/GenBank/DDBJ databases">
        <authorList>
            <person name="Dougan E. K."/>
            <person name="Rhodes N."/>
            <person name="Thang M."/>
            <person name="Chan C."/>
        </authorList>
    </citation>
    <scope>NUCLEOTIDE SEQUENCE</scope>
</reference>
<accession>A0A813K3U4</accession>
<gene>
    <name evidence="1" type="ORF">PGLA2088_LOCUS28707</name>
</gene>
<sequence length="158" mass="15920">SAVEKDDQGQALLSSDGSEKVLHLSYGAGGGPTLGPVPLTLVAGLQTHLDAQLLFADAESQKSLEPALSFMVQPPLPSGLSLDTKTGLISGVPERPLQGGHPCVVTAKVAAQGFGGVALGDVRLASCTLVIRVVGLRNLMVCGTDPATGAPVCVVNGQ</sequence>
<protein>
    <submittedName>
        <fullName evidence="1">Uncharacterized protein</fullName>
    </submittedName>
</protein>
<dbReference type="Gene3D" id="2.60.40.10">
    <property type="entry name" value="Immunoglobulins"/>
    <property type="match status" value="1"/>
</dbReference>
<name>A0A813K3U4_POLGL</name>
<dbReference type="EMBL" id="CAJNNW010027993">
    <property type="protein sequence ID" value="CAE8694156.1"/>
    <property type="molecule type" value="Genomic_DNA"/>
</dbReference>
<feature type="non-terminal residue" evidence="1">
    <location>
        <position position="158"/>
    </location>
</feature>
<dbReference type="Proteomes" id="UP000626109">
    <property type="component" value="Unassembled WGS sequence"/>
</dbReference>
<proteinExistence type="predicted"/>
<evidence type="ECO:0000313" key="1">
    <source>
        <dbReference type="EMBL" id="CAE8694156.1"/>
    </source>
</evidence>
<evidence type="ECO:0000313" key="2">
    <source>
        <dbReference type="Proteomes" id="UP000626109"/>
    </source>
</evidence>
<dbReference type="GO" id="GO:0016020">
    <property type="term" value="C:membrane"/>
    <property type="evidence" value="ECO:0007669"/>
    <property type="project" value="InterPro"/>
</dbReference>
<dbReference type="AlphaFoldDB" id="A0A813K3U4"/>
<comment type="caution">
    <text evidence="1">The sequence shown here is derived from an EMBL/GenBank/DDBJ whole genome shotgun (WGS) entry which is preliminary data.</text>
</comment>
<dbReference type="InterPro" id="IPR013783">
    <property type="entry name" value="Ig-like_fold"/>
</dbReference>
<dbReference type="SUPFAM" id="SSF49313">
    <property type="entry name" value="Cadherin-like"/>
    <property type="match status" value="1"/>
</dbReference>
<dbReference type="InterPro" id="IPR015919">
    <property type="entry name" value="Cadherin-like_sf"/>
</dbReference>
<organism evidence="1 2">
    <name type="scientific">Polarella glacialis</name>
    <name type="common">Dinoflagellate</name>
    <dbReference type="NCBI Taxonomy" id="89957"/>
    <lineage>
        <taxon>Eukaryota</taxon>
        <taxon>Sar</taxon>
        <taxon>Alveolata</taxon>
        <taxon>Dinophyceae</taxon>
        <taxon>Suessiales</taxon>
        <taxon>Suessiaceae</taxon>
        <taxon>Polarella</taxon>
    </lineage>
</organism>
<dbReference type="Pfam" id="PF05345">
    <property type="entry name" value="He_PIG"/>
    <property type="match status" value="1"/>
</dbReference>